<dbReference type="AlphaFoldDB" id="A0AAE0H981"/>
<comment type="caution">
    <text evidence="8">The sequence shown here is derived from an EMBL/GenBank/DDBJ whole genome shotgun (WGS) entry which is preliminary data.</text>
</comment>
<dbReference type="Pfam" id="PF07690">
    <property type="entry name" value="MFS_1"/>
    <property type="match status" value="1"/>
</dbReference>
<dbReference type="InterPro" id="IPR020846">
    <property type="entry name" value="MFS_dom"/>
</dbReference>
<dbReference type="EMBL" id="JAUEPN010000010">
    <property type="protein sequence ID" value="KAK3291291.1"/>
    <property type="molecule type" value="Genomic_DNA"/>
</dbReference>
<proteinExistence type="predicted"/>
<evidence type="ECO:0000256" key="4">
    <source>
        <dbReference type="ARBA" id="ARBA00022989"/>
    </source>
</evidence>
<keyword evidence="2" id="KW-0813">Transport</keyword>
<reference evidence="8" key="2">
    <citation type="submission" date="2023-06" db="EMBL/GenBank/DDBJ databases">
        <authorList>
            <consortium name="Lawrence Berkeley National Laboratory"/>
            <person name="Haridas S."/>
            <person name="Hensen N."/>
            <person name="Bonometti L."/>
            <person name="Westerberg I."/>
            <person name="Brannstrom I.O."/>
            <person name="Guillou S."/>
            <person name="Cros-Aarteil S."/>
            <person name="Calhoun S."/>
            <person name="Kuo A."/>
            <person name="Mondo S."/>
            <person name="Pangilinan J."/>
            <person name="Riley R."/>
            <person name="Labutti K."/>
            <person name="Andreopoulos B."/>
            <person name="Lipzen A."/>
            <person name="Chen C."/>
            <person name="Yanf M."/>
            <person name="Daum C."/>
            <person name="Ng V."/>
            <person name="Clum A."/>
            <person name="Steindorff A."/>
            <person name="Ohm R."/>
            <person name="Martin F."/>
            <person name="Silar P."/>
            <person name="Natvig D."/>
            <person name="Lalanne C."/>
            <person name="Gautier V."/>
            <person name="Ament-Velasquez S.L."/>
            <person name="Kruys A."/>
            <person name="Hutchinson M.I."/>
            <person name="Powell A.J."/>
            <person name="Barry K."/>
            <person name="Miller A.N."/>
            <person name="Grigoriev I.V."/>
            <person name="Debuchy R."/>
            <person name="Gladieux P."/>
            <person name="Thoren M.H."/>
            <person name="Johannesson H."/>
        </authorList>
    </citation>
    <scope>NUCLEOTIDE SEQUENCE</scope>
    <source>
        <strain evidence="8">CBS 168.71</strain>
    </source>
</reference>
<dbReference type="Proteomes" id="UP001278766">
    <property type="component" value="Unassembled WGS sequence"/>
</dbReference>
<organism evidence="8 9">
    <name type="scientific">Chaetomium fimeti</name>
    <dbReference type="NCBI Taxonomy" id="1854472"/>
    <lineage>
        <taxon>Eukaryota</taxon>
        <taxon>Fungi</taxon>
        <taxon>Dikarya</taxon>
        <taxon>Ascomycota</taxon>
        <taxon>Pezizomycotina</taxon>
        <taxon>Sordariomycetes</taxon>
        <taxon>Sordariomycetidae</taxon>
        <taxon>Sordariales</taxon>
        <taxon>Chaetomiaceae</taxon>
        <taxon>Chaetomium</taxon>
    </lineage>
</organism>
<evidence type="ECO:0000313" key="9">
    <source>
        <dbReference type="Proteomes" id="UP001278766"/>
    </source>
</evidence>
<dbReference type="RefSeq" id="XP_062654805.1">
    <property type="nucleotide sequence ID" value="XM_062807327.1"/>
</dbReference>
<dbReference type="Gene3D" id="1.20.1250.20">
    <property type="entry name" value="MFS general substrate transporter like domains"/>
    <property type="match status" value="1"/>
</dbReference>
<feature type="transmembrane region" description="Helical" evidence="6">
    <location>
        <begin position="456"/>
        <end position="476"/>
    </location>
</feature>
<evidence type="ECO:0000313" key="8">
    <source>
        <dbReference type="EMBL" id="KAK3291291.1"/>
    </source>
</evidence>
<feature type="transmembrane region" description="Helical" evidence="6">
    <location>
        <begin position="360"/>
        <end position="379"/>
    </location>
</feature>
<feature type="transmembrane region" description="Helical" evidence="6">
    <location>
        <begin position="80"/>
        <end position="97"/>
    </location>
</feature>
<protein>
    <submittedName>
        <fullName evidence="8">Major facilitator superfamily domain-containing protein</fullName>
    </submittedName>
</protein>
<dbReference type="PANTHER" id="PTHR23504:SF15">
    <property type="entry name" value="MAJOR FACILITATOR SUPERFAMILY (MFS) PROFILE DOMAIN-CONTAINING PROTEIN"/>
    <property type="match status" value="1"/>
</dbReference>
<feature type="transmembrane region" description="Helical" evidence="6">
    <location>
        <begin position="142"/>
        <end position="162"/>
    </location>
</feature>
<dbReference type="GeneID" id="87844275"/>
<reference evidence="8" key="1">
    <citation type="journal article" date="2023" name="Mol. Phylogenet. Evol.">
        <title>Genome-scale phylogeny and comparative genomics of the fungal order Sordariales.</title>
        <authorList>
            <person name="Hensen N."/>
            <person name="Bonometti L."/>
            <person name="Westerberg I."/>
            <person name="Brannstrom I.O."/>
            <person name="Guillou S."/>
            <person name="Cros-Aarteil S."/>
            <person name="Calhoun S."/>
            <person name="Haridas S."/>
            <person name="Kuo A."/>
            <person name="Mondo S."/>
            <person name="Pangilinan J."/>
            <person name="Riley R."/>
            <person name="LaButti K."/>
            <person name="Andreopoulos B."/>
            <person name="Lipzen A."/>
            <person name="Chen C."/>
            <person name="Yan M."/>
            <person name="Daum C."/>
            <person name="Ng V."/>
            <person name="Clum A."/>
            <person name="Steindorff A."/>
            <person name="Ohm R.A."/>
            <person name="Martin F."/>
            <person name="Silar P."/>
            <person name="Natvig D.O."/>
            <person name="Lalanne C."/>
            <person name="Gautier V."/>
            <person name="Ament-Velasquez S.L."/>
            <person name="Kruys A."/>
            <person name="Hutchinson M.I."/>
            <person name="Powell A.J."/>
            <person name="Barry K."/>
            <person name="Miller A.N."/>
            <person name="Grigoriev I.V."/>
            <person name="Debuchy R."/>
            <person name="Gladieux P."/>
            <person name="Hiltunen Thoren M."/>
            <person name="Johannesson H."/>
        </authorList>
    </citation>
    <scope>NUCLEOTIDE SEQUENCE</scope>
    <source>
        <strain evidence="8">CBS 168.71</strain>
    </source>
</reference>
<keyword evidence="5 6" id="KW-0472">Membrane</keyword>
<evidence type="ECO:0000259" key="7">
    <source>
        <dbReference type="PROSITE" id="PS50850"/>
    </source>
</evidence>
<dbReference type="SUPFAM" id="SSF103473">
    <property type="entry name" value="MFS general substrate transporter"/>
    <property type="match status" value="1"/>
</dbReference>
<keyword evidence="9" id="KW-1185">Reference proteome</keyword>
<dbReference type="GO" id="GO:0022857">
    <property type="term" value="F:transmembrane transporter activity"/>
    <property type="evidence" value="ECO:0007669"/>
    <property type="project" value="InterPro"/>
</dbReference>
<feature type="domain" description="Major facilitator superfamily (MFS) profile" evidence="7">
    <location>
        <begin position="10"/>
        <end position="479"/>
    </location>
</feature>
<feature type="transmembrane region" description="Helical" evidence="6">
    <location>
        <begin position="182"/>
        <end position="203"/>
    </location>
</feature>
<dbReference type="InterPro" id="IPR011701">
    <property type="entry name" value="MFS"/>
</dbReference>
<evidence type="ECO:0000256" key="6">
    <source>
        <dbReference type="SAM" id="Phobius"/>
    </source>
</evidence>
<evidence type="ECO:0000256" key="5">
    <source>
        <dbReference type="ARBA" id="ARBA00023136"/>
    </source>
</evidence>
<evidence type="ECO:0000256" key="2">
    <source>
        <dbReference type="ARBA" id="ARBA00022448"/>
    </source>
</evidence>
<dbReference type="PROSITE" id="PS50850">
    <property type="entry name" value="MFS"/>
    <property type="match status" value="1"/>
</dbReference>
<dbReference type="PANTHER" id="PTHR23504">
    <property type="entry name" value="MAJOR FACILITATOR SUPERFAMILY DOMAIN-CONTAINING PROTEIN 10"/>
    <property type="match status" value="1"/>
</dbReference>
<feature type="transmembrane region" description="Helical" evidence="6">
    <location>
        <begin position="46"/>
        <end position="68"/>
    </location>
</feature>
<feature type="transmembrane region" description="Helical" evidence="6">
    <location>
        <begin position="321"/>
        <end position="340"/>
    </location>
</feature>
<accession>A0AAE0H981</accession>
<feature type="transmembrane region" description="Helical" evidence="6">
    <location>
        <begin position="264"/>
        <end position="284"/>
    </location>
</feature>
<comment type="subcellular location">
    <subcellularLocation>
        <location evidence="1">Membrane</location>
        <topology evidence="1">Multi-pass membrane protein</topology>
    </subcellularLocation>
</comment>
<dbReference type="GO" id="GO:0016020">
    <property type="term" value="C:membrane"/>
    <property type="evidence" value="ECO:0007669"/>
    <property type="project" value="UniProtKB-SubCell"/>
</dbReference>
<sequence>MDPLSGIRLQLCVLGLVRFTEAIAWSSMIPYTYAMMRQFDVPEHDIAFYAGALVTVLTSGEFLTGPIWTRVGDKIGRKPTLLFGIFCGLITSLTLGLSQSFTVVIVSRALAGLLNPNAGLVQTCTEELAREEQRHEAFTLVIYIRSLGGVLGPILGGFLAYPTFSYPSTFSQNSLWADYPHLLPNLAVCLLHVVTFILAARIVEETHPKMPAQQFAGLSVSQILKKLLIALGRTNNAAHVPVPEDLADSEAQENTTKKVSDSPFTFLVILQILAVSLLALHHAASDSLMVAFLALGSVAERADEPGPRSMSSPQATTEFCLTPPMIGLVLCMEAMFRVFIHPDGILSVVSTLGARRAFRLVLGLYPAMYIFTPFLPRLPTRPMVWLLAFDMWIKLGLSSIGYMSSTVLITKISPSSQALAKINGAAASFVWLAKSLGPLFIGKVYAAGFHTGYPQIPFWTLGAVALVGAVVSAFLVDHP</sequence>
<evidence type="ECO:0000256" key="1">
    <source>
        <dbReference type="ARBA" id="ARBA00004141"/>
    </source>
</evidence>
<gene>
    <name evidence="8" type="ORF">B0H64DRAFT_45599</name>
</gene>
<keyword evidence="4 6" id="KW-1133">Transmembrane helix</keyword>
<name>A0AAE0H981_9PEZI</name>
<feature type="transmembrane region" description="Helical" evidence="6">
    <location>
        <begin position="422"/>
        <end position="441"/>
    </location>
</feature>
<feature type="transmembrane region" description="Helical" evidence="6">
    <location>
        <begin position="391"/>
        <end position="410"/>
    </location>
</feature>
<evidence type="ECO:0000256" key="3">
    <source>
        <dbReference type="ARBA" id="ARBA00022692"/>
    </source>
</evidence>
<keyword evidence="3 6" id="KW-0812">Transmembrane</keyword>
<dbReference type="InterPro" id="IPR036259">
    <property type="entry name" value="MFS_trans_sf"/>
</dbReference>